<keyword evidence="3 10" id="KW-0812">Transmembrane</keyword>
<evidence type="ECO:0000256" key="2">
    <source>
        <dbReference type="ARBA" id="ARBA00022475"/>
    </source>
</evidence>
<evidence type="ECO:0000256" key="7">
    <source>
        <dbReference type="ARBA" id="ARBA00035120"/>
    </source>
</evidence>
<evidence type="ECO:0000256" key="9">
    <source>
        <dbReference type="ARBA" id="ARBA00049940"/>
    </source>
</evidence>
<keyword evidence="10" id="KW-0479">Metal-binding</keyword>
<gene>
    <name evidence="10" type="primary">fluC</name>
    <name evidence="10" type="synonym">crcB</name>
    <name evidence="11" type="ORF">C1I63_07040</name>
</gene>
<feature type="binding site" evidence="10">
    <location>
        <position position="87"/>
    </location>
    <ligand>
        <name>Na(+)</name>
        <dbReference type="ChEBI" id="CHEBI:29101"/>
        <note>structural</note>
    </ligand>
</feature>
<proteinExistence type="inferred from homology"/>
<dbReference type="PANTHER" id="PTHR28259">
    <property type="entry name" value="FLUORIDE EXPORT PROTEIN 1-RELATED"/>
    <property type="match status" value="1"/>
</dbReference>
<protein>
    <recommendedName>
        <fullName evidence="10">Fluoride-specific ion channel FluC</fullName>
    </recommendedName>
</protein>
<dbReference type="InterPro" id="IPR003691">
    <property type="entry name" value="FluC"/>
</dbReference>
<feature type="binding site" evidence="10">
    <location>
        <position position="84"/>
    </location>
    <ligand>
        <name>Na(+)</name>
        <dbReference type="ChEBI" id="CHEBI:29101"/>
        <note>structural</note>
    </ligand>
</feature>
<evidence type="ECO:0000313" key="11">
    <source>
        <dbReference type="EMBL" id="PTL72623.1"/>
    </source>
</evidence>
<keyword evidence="2 10" id="KW-1003">Cell membrane</keyword>
<evidence type="ECO:0000313" key="12">
    <source>
        <dbReference type="Proteomes" id="UP000241085"/>
    </source>
</evidence>
<dbReference type="GO" id="GO:0046872">
    <property type="term" value="F:metal ion binding"/>
    <property type="evidence" value="ECO:0007669"/>
    <property type="project" value="UniProtKB-KW"/>
</dbReference>
<name>A0A2T4USW8_9MICO</name>
<comment type="catalytic activity">
    <reaction evidence="8">
        <text>fluoride(in) = fluoride(out)</text>
        <dbReference type="Rhea" id="RHEA:76159"/>
        <dbReference type="ChEBI" id="CHEBI:17051"/>
    </reaction>
    <physiologicalReaction direction="left-to-right" evidence="8">
        <dbReference type="Rhea" id="RHEA:76160"/>
    </physiologicalReaction>
</comment>
<dbReference type="RefSeq" id="WP_107574301.1">
    <property type="nucleotide sequence ID" value="NZ_PZPL01000001.1"/>
</dbReference>
<comment type="similarity">
    <text evidence="7 10">Belongs to the fluoride channel Fluc/FEX (TC 1.A.43) family.</text>
</comment>
<evidence type="ECO:0000256" key="4">
    <source>
        <dbReference type="ARBA" id="ARBA00022989"/>
    </source>
</evidence>
<dbReference type="HAMAP" id="MF_00454">
    <property type="entry name" value="FluC"/>
    <property type="match status" value="1"/>
</dbReference>
<feature type="transmembrane region" description="Helical" evidence="10">
    <location>
        <begin position="39"/>
        <end position="62"/>
    </location>
</feature>
<comment type="activity regulation">
    <text evidence="10">Na(+) is not transported, but it plays an essential structural role and its presence is essential for fluoride channel function.</text>
</comment>
<comment type="subcellular location">
    <subcellularLocation>
        <location evidence="1 10">Cell membrane</location>
        <topology evidence="1 10">Multi-pass membrane protein</topology>
    </subcellularLocation>
</comment>
<comment type="caution">
    <text evidence="11">The sequence shown here is derived from an EMBL/GenBank/DDBJ whole genome shotgun (WGS) entry which is preliminary data.</text>
</comment>
<evidence type="ECO:0000256" key="10">
    <source>
        <dbReference type="HAMAP-Rule" id="MF_00454"/>
    </source>
</evidence>
<dbReference type="AlphaFoldDB" id="A0A2T4USW8"/>
<keyword evidence="4 10" id="KW-1133">Transmembrane helix</keyword>
<dbReference type="Pfam" id="PF02537">
    <property type="entry name" value="CRCB"/>
    <property type="match status" value="1"/>
</dbReference>
<dbReference type="GO" id="GO:0005886">
    <property type="term" value="C:plasma membrane"/>
    <property type="evidence" value="ECO:0007669"/>
    <property type="project" value="UniProtKB-SubCell"/>
</dbReference>
<keyword evidence="10" id="KW-0813">Transport</keyword>
<keyword evidence="6 10" id="KW-0407">Ion channel</keyword>
<evidence type="ECO:0000256" key="5">
    <source>
        <dbReference type="ARBA" id="ARBA00023136"/>
    </source>
</evidence>
<keyword evidence="5 10" id="KW-0472">Membrane</keyword>
<accession>A0A2T4USW8</accession>
<keyword evidence="12" id="KW-1185">Reference proteome</keyword>
<keyword evidence="10" id="KW-0915">Sodium</keyword>
<feature type="transmembrane region" description="Helical" evidence="10">
    <location>
        <begin position="12"/>
        <end position="33"/>
    </location>
</feature>
<reference evidence="11 12" key="1">
    <citation type="submission" date="2018-03" db="EMBL/GenBank/DDBJ databases">
        <title>Bacteriophage NCPPB3778 and a type I-E CRISPR drive the evolution of the US Biological Select Agent, Rathayibacter toxicus.</title>
        <authorList>
            <person name="Davis E.W.II."/>
            <person name="Tabima J.F."/>
            <person name="Weisberg A.J."/>
            <person name="Dantas Lopes L."/>
            <person name="Wiseman M.S."/>
            <person name="Wiseman M.S."/>
            <person name="Pupko T."/>
            <person name="Belcher M.S."/>
            <person name="Sechler A.J."/>
            <person name="Tancos M.A."/>
            <person name="Schroeder B.K."/>
            <person name="Murray T.D."/>
            <person name="Luster D.G."/>
            <person name="Schneider W.L."/>
            <person name="Rogers E."/>
            <person name="Andreote F.D."/>
            <person name="Grunwald N.J."/>
            <person name="Putnam M.L."/>
            <person name="Chang J.H."/>
        </authorList>
    </citation>
    <scope>NUCLEOTIDE SEQUENCE [LARGE SCALE GENOMIC DNA]</scope>
    <source>
        <strain evidence="11 12">DSM 15933</strain>
    </source>
</reference>
<feature type="transmembrane region" description="Helical" evidence="10">
    <location>
        <begin position="108"/>
        <end position="130"/>
    </location>
</feature>
<evidence type="ECO:0000256" key="1">
    <source>
        <dbReference type="ARBA" id="ARBA00004651"/>
    </source>
</evidence>
<evidence type="ECO:0000256" key="6">
    <source>
        <dbReference type="ARBA" id="ARBA00023303"/>
    </source>
</evidence>
<comment type="function">
    <text evidence="9 10">Fluoride-specific ion channel. Important for reducing fluoride concentration in the cell, thus reducing its toxicity.</text>
</comment>
<dbReference type="GO" id="GO:0062054">
    <property type="term" value="F:fluoride channel activity"/>
    <property type="evidence" value="ECO:0007669"/>
    <property type="project" value="UniProtKB-UniRule"/>
</dbReference>
<dbReference type="EMBL" id="PZPL01000001">
    <property type="protein sequence ID" value="PTL72623.1"/>
    <property type="molecule type" value="Genomic_DNA"/>
</dbReference>
<dbReference type="Proteomes" id="UP000241085">
    <property type="component" value="Unassembled WGS sequence"/>
</dbReference>
<dbReference type="PANTHER" id="PTHR28259:SF1">
    <property type="entry name" value="FLUORIDE EXPORT PROTEIN 1-RELATED"/>
    <property type="match status" value="1"/>
</dbReference>
<sequence length="146" mass="14511">MTRPLHLRAGPILLVAAGGSVGTAARYATALALPPVGGLPLPTIAVNLVGAFLLGVLLESLARSGPDDGGRRTARLLLGTGVLGGFTTYSAFSLDTAELLLAGRVAEAALAVAITLVLGTSAAVLGILLAHRTARAEPTPAGRAAE</sequence>
<evidence type="ECO:0000256" key="3">
    <source>
        <dbReference type="ARBA" id="ARBA00022692"/>
    </source>
</evidence>
<dbReference type="GO" id="GO:0140114">
    <property type="term" value="P:cellular detoxification of fluoride"/>
    <property type="evidence" value="ECO:0007669"/>
    <property type="project" value="UniProtKB-UniRule"/>
</dbReference>
<keyword evidence="10" id="KW-0406">Ion transport</keyword>
<organism evidence="11 12">
    <name type="scientific">Rathayibacter caricis DSM 15933</name>
    <dbReference type="NCBI Taxonomy" id="1328867"/>
    <lineage>
        <taxon>Bacteria</taxon>
        <taxon>Bacillati</taxon>
        <taxon>Actinomycetota</taxon>
        <taxon>Actinomycetes</taxon>
        <taxon>Micrococcales</taxon>
        <taxon>Microbacteriaceae</taxon>
        <taxon>Rathayibacter</taxon>
    </lineage>
</organism>
<feature type="transmembrane region" description="Helical" evidence="10">
    <location>
        <begin position="74"/>
        <end position="92"/>
    </location>
</feature>
<evidence type="ECO:0000256" key="8">
    <source>
        <dbReference type="ARBA" id="ARBA00035585"/>
    </source>
</evidence>